<accession>A0ABQ4RW76</accession>
<sequence length="64" mass="7032">MTIALRLLLAALLTFAPGASVLAFDRVLPSPRVKDTGEIRMSDDIKICRKSGNEYISTPDKLEI</sequence>
<dbReference type="EMBL" id="BPQP01000017">
    <property type="protein sequence ID" value="GJD93944.1"/>
    <property type="molecule type" value="Genomic_DNA"/>
</dbReference>
<dbReference type="Proteomes" id="UP001055125">
    <property type="component" value="Unassembled WGS sequence"/>
</dbReference>
<proteinExistence type="predicted"/>
<organism evidence="2 3">
    <name type="scientific">Methylobacterium iners</name>
    <dbReference type="NCBI Taxonomy" id="418707"/>
    <lineage>
        <taxon>Bacteria</taxon>
        <taxon>Pseudomonadati</taxon>
        <taxon>Pseudomonadota</taxon>
        <taxon>Alphaproteobacteria</taxon>
        <taxon>Hyphomicrobiales</taxon>
        <taxon>Methylobacteriaceae</taxon>
        <taxon>Methylobacterium</taxon>
    </lineage>
</organism>
<keyword evidence="3" id="KW-1185">Reference proteome</keyword>
<dbReference type="RefSeq" id="WP_238243143.1">
    <property type="nucleotide sequence ID" value="NZ_BPQP01000017.1"/>
</dbReference>
<evidence type="ECO:0000256" key="1">
    <source>
        <dbReference type="SAM" id="SignalP"/>
    </source>
</evidence>
<protein>
    <submittedName>
        <fullName evidence="2">Uncharacterized protein</fullName>
    </submittedName>
</protein>
<gene>
    <name evidence="2" type="ORF">OCOJLMKI_1142</name>
</gene>
<comment type="caution">
    <text evidence="2">The sequence shown here is derived from an EMBL/GenBank/DDBJ whole genome shotgun (WGS) entry which is preliminary data.</text>
</comment>
<feature type="chain" id="PRO_5047360698" evidence="1">
    <location>
        <begin position="24"/>
        <end position="64"/>
    </location>
</feature>
<evidence type="ECO:0000313" key="2">
    <source>
        <dbReference type="EMBL" id="GJD93944.1"/>
    </source>
</evidence>
<reference evidence="2" key="1">
    <citation type="journal article" date="2021" name="Front. Microbiol.">
        <title>Comprehensive Comparative Genomics and Phenotyping of Methylobacterium Species.</title>
        <authorList>
            <person name="Alessa O."/>
            <person name="Ogura Y."/>
            <person name="Fujitani Y."/>
            <person name="Takami H."/>
            <person name="Hayashi T."/>
            <person name="Sahin N."/>
            <person name="Tani A."/>
        </authorList>
    </citation>
    <scope>NUCLEOTIDE SEQUENCE</scope>
    <source>
        <strain evidence="2">DSM 19015</strain>
    </source>
</reference>
<name>A0ABQ4RW76_9HYPH</name>
<evidence type="ECO:0000313" key="3">
    <source>
        <dbReference type="Proteomes" id="UP001055125"/>
    </source>
</evidence>
<keyword evidence="1" id="KW-0732">Signal</keyword>
<reference evidence="2" key="2">
    <citation type="submission" date="2021-08" db="EMBL/GenBank/DDBJ databases">
        <authorList>
            <person name="Tani A."/>
            <person name="Ola A."/>
            <person name="Ogura Y."/>
            <person name="Katsura K."/>
            <person name="Hayashi T."/>
        </authorList>
    </citation>
    <scope>NUCLEOTIDE SEQUENCE</scope>
    <source>
        <strain evidence="2">DSM 19015</strain>
    </source>
</reference>
<feature type="signal peptide" evidence="1">
    <location>
        <begin position="1"/>
        <end position="23"/>
    </location>
</feature>